<accession>A0ABR1VYQ1</accession>
<comment type="caution">
    <text evidence="2">The sequence shown here is derived from an EMBL/GenBank/DDBJ whole genome shotgun (WGS) entry which is preliminary data.</text>
</comment>
<name>A0ABR1VYQ1_9PEZI</name>
<organism evidence="2 3">
    <name type="scientific">Apiospora phragmitis</name>
    <dbReference type="NCBI Taxonomy" id="2905665"/>
    <lineage>
        <taxon>Eukaryota</taxon>
        <taxon>Fungi</taxon>
        <taxon>Dikarya</taxon>
        <taxon>Ascomycota</taxon>
        <taxon>Pezizomycotina</taxon>
        <taxon>Sordariomycetes</taxon>
        <taxon>Xylariomycetidae</taxon>
        <taxon>Amphisphaeriales</taxon>
        <taxon>Apiosporaceae</taxon>
        <taxon>Apiospora</taxon>
    </lineage>
</organism>
<gene>
    <name evidence="2" type="ORF">PG994_003604</name>
</gene>
<evidence type="ECO:0000256" key="1">
    <source>
        <dbReference type="SAM" id="MobiDB-lite"/>
    </source>
</evidence>
<dbReference type="GeneID" id="92088076"/>
<proteinExistence type="predicted"/>
<dbReference type="PANTHER" id="PTHR34997:SF1">
    <property type="entry name" value="PEPTIDOGLYCAN-BINDING LYSIN DOMAIN"/>
    <property type="match status" value="1"/>
</dbReference>
<dbReference type="EMBL" id="JAQQWL010000004">
    <property type="protein sequence ID" value="KAK8076332.1"/>
    <property type="molecule type" value="Genomic_DNA"/>
</dbReference>
<evidence type="ECO:0000313" key="3">
    <source>
        <dbReference type="Proteomes" id="UP001480595"/>
    </source>
</evidence>
<dbReference type="InterPro" id="IPR036779">
    <property type="entry name" value="LysM_dom_sf"/>
</dbReference>
<dbReference type="Gene3D" id="3.10.350.10">
    <property type="entry name" value="LysM domain"/>
    <property type="match status" value="2"/>
</dbReference>
<dbReference type="PANTHER" id="PTHR34997">
    <property type="entry name" value="AM15"/>
    <property type="match status" value="1"/>
</dbReference>
<sequence>MVPDKLLAKYTFLTQSQFLAWHPFLDGNCDGLWAGYYYCVWAGPSDARPPVSTASVQPPAPSLPAGGGTTDACVGWYEAGALDSCDDVVAIFGTFSRAQFEAWNPAAGAGAACGLVGGLYYCVAVPGTPTSRTATIAPSSSLPGTVTVSSTTTSTGPPPVATPTPIQVRSQKDRTQSIKPSAVGDDF</sequence>
<reference evidence="2 3" key="1">
    <citation type="submission" date="2023-01" db="EMBL/GenBank/DDBJ databases">
        <title>Analysis of 21 Apiospora genomes using comparative genomics revels a genus with tremendous synthesis potential of carbohydrate active enzymes and secondary metabolites.</title>
        <authorList>
            <person name="Sorensen T."/>
        </authorList>
    </citation>
    <scope>NUCLEOTIDE SEQUENCE [LARGE SCALE GENOMIC DNA]</scope>
    <source>
        <strain evidence="2 3">CBS 135458</strain>
    </source>
</reference>
<evidence type="ECO:0008006" key="4">
    <source>
        <dbReference type="Google" id="ProtNLM"/>
    </source>
</evidence>
<dbReference type="InterPro" id="IPR052210">
    <property type="entry name" value="LysM1-like"/>
</dbReference>
<evidence type="ECO:0000313" key="2">
    <source>
        <dbReference type="EMBL" id="KAK8076332.1"/>
    </source>
</evidence>
<keyword evidence="3" id="KW-1185">Reference proteome</keyword>
<protein>
    <recommendedName>
        <fullName evidence="4">LysM domain-containing protein</fullName>
    </recommendedName>
</protein>
<feature type="compositionally biased region" description="Low complexity" evidence="1">
    <location>
        <begin position="138"/>
        <end position="155"/>
    </location>
</feature>
<dbReference type="RefSeq" id="XP_066719291.1">
    <property type="nucleotide sequence ID" value="XM_066855013.1"/>
</dbReference>
<dbReference type="Proteomes" id="UP001480595">
    <property type="component" value="Unassembled WGS sequence"/>
</dbReference>
<feature type="region of interest" description="Disordered" evidence="1">
    <location>
        <begin position="138"/>
        <end position="187"/>
    </location>
</feature>